<dbReference type="Gene3D" id="1.10.287.70">
    <property type="match status" value="1"/>
</dbReference>
<feature type="compositionally biased region" description="Basic residues" evidence="22">
    <location>
        <begin position="760"/>
        <end position="780"/>
    </location>
</feature>
<dbReference type="SUPFAM" id="SSF81324">
    <property type="entry name" value="Voltage-gated potassium channels"/>
    <property type="match status" value="1"/>
</dbReference>
<comment type="function">
    <text evidence="15">Pore-forming (alpha) subunit of a voltage-gated inwardly rectifying potassium channel. Charactherized by a fast rate of activation during depolarization followed by a rapid inactivation at much more depolarized value causing inward rectification due to a C-type inactivation mechanism. Exhibits a rapid recovery from inactivation.</text>
</comment>
<feature type="region of interest" description="Disordered" evidence="22">
    <location>
        <begin position="683"/>
        <end position="798"/>
    </location>
</feature>
<evidence type="ECO:0000256" key="7">
    <source>
        <dbReference type="ARBA" id="ARBA00022882"/>
    </source>
</evidence>
<dbReference type="Proteomes" id="UP000596742">
    <property type="component" value="Unassembled WGS sequence"/>
</dbReference>
<dbReference type="NCBIfam" id="TIGR00229">
    <property type="entry name" value="sensory_box"/>
    <property type="match status" value="1"/>
</dbReference>
<evidence type="ECO:0000256" key="20">
    <source>
        <dbReference type="ARBA" id="ARBA00076368"/>
    </source>
</evidence>
<evidence type="ECO:0000256" key="1">
    <source>
        <dbReference type="ARBA" id="ARBA00004651"/>
    </source>
</evidence>
<dbReference type="Gene3D" id="3.30.450.20">
    <property type="entry name" value="PAS domain"/>
    <property type="match status" value="1"/>
</dbReference>
<dbReference type="InterPro" id="IPR000595">
    <property type="entry name" value="cNMP-bd_dom"/>
</dbReference>
<evidence type="ECO:0000256" key="22">
    <source>
        <dbReference type="SAM" id="MobiDB-lite"/>
    </source>
</evidence>
<evidence type="ECO:0000256" key="4">
    <source>
        <dbReference type="ARBA" id="ARBA00022538"/>
    </source>
</evidence>
<dbReference type="Pfam" id="PF00520">
    <property type="entry name" value="Ion_trans"/>
    <property type="match status" value="1"/>
</dbReference>
<evidence type="ECO:0000256" key="12">
    <source>
        <dbReference type="ARBA" id="ARBA00023180"/>
    </source>
</evidence>
<keyword evidence="2" id="KW-0813">Transport</keyword>
<dbReference type="SUPFAM" id="SSF51206">
    <property type="entry name" value="cAMP-binding domain-like"/>
    <property type="match status" value="1"/>
</dbReference>
<dbReference type="SMART" id="SM00086">
    <property type="entry name" value="PAC"/>
    <property type="match status" value="1"/>
</dbReference>
<feature type="domain" description="Cyclic nucleotide-binding" evidence="24">
    <location>
        <begin position="558"/>
        <end position="622"/>
    </location>
</feature>
<dbReference type="GO" id="GO:0005886">
    <property type="term" value="C:plasma membrane"/>
    <property type="evidence" value="ECO:0007669"/>
    <property type="project" value="UniProtKB-SubCell"/>
</dbReference>
<name>A0A8B6FLA2_MYTGA</name>
<comment type="subcellular location">
    <subcellularLocation>
        <location evidence="1">Cell membrane</location>
        <topology evidence="1">Multi-pass membrane protein</topology>
    </subcellularLocation>
</comment>
<dbReference type="InterPro" id="IPR000700">
    <property type="entry name" value="PAS-assoc_C"/>
</dbReference>
<evidence type="ECO:0000256" key="18">
    <source>
        <dbReference type="ARBA" id="ARBA00072860"/>
    </source>
</evidence>
<evidence type="ECO:0000256" key="5">
    <source>
        <dbReference type="ARBA" id="ARBA00022692"/>
    </source>
</evidence>
<evidence type="ECO:0000256" key="23">
    <source>
        <dbReference type="SAM" id="Phobius"/>
    </source>
</evidence>
<feature type="compositionally biased region" description="Polar residues" evidence="22">
    <location>
        <begin position="719"/>
        <end position="733"/>
    </location>
</feature>
<dbReference type="CDD" id="cd00038">
    <property type="entry name" value="CAP_ED"/>
    <property type="match status" value="1"/>
</dbReference>
<dbReference type="AlphaFoldDB" id="A0A8B6FLA2"/>
<dbReference type="Gene3D" id="1.10.1200.260">
    <property type="match status" value="1"/>
</dbReference>
<evidence type="ECO:0000256" key="11">
    <source>
        <dbReference type="ARBA" id="ARBA00023136"/>
    </source>
</evidence>
<comment type="caution">
    <text evidence="27">The sequence shown here is derived from an EMBL/GenBank/DDBJ whole genome shotgun (WGS) entry which is preliminary data.</text>
</comment>
<dbReference type="SMART" id="SM00100">
    <property type="entry name" value="cNMP"/>
    <property type="match status" value="1"/>
</dbReference>
<sequence>GMDPECCVSENLAVRYHSNFVLGNAQASSFPIVYCSDGFCELTGFARAQIMGKSCACKFLYGADSDETDKTKIDEALEERQELKTEIFLYQRNKNGFWCLLDIVPIKNEKSQVVLFLVSHKDITKDRTPSIVTNNNKDESGSDEEEDLFDPPTIPLRSADMPTNYHYDRRRSRAVLYQLSGQFDKHKHNRTKSKLQKLNNFTGSISGQMPEYKVQEVKKSKFVIAHYGIFKVGWDWLILLCTFYTAIMVPYNAAFSNKDVKESRDSIYSDVVVEILFIIDIALNFCTSFLSRSGHIVYDLKQIAINYIKGWFLLDLLAALPFDFLFLFNVNLKTPVHLLKLARLLRLARLLQKIDRYSQYSAVVVTLLMCMFAMSAHWLACIWYAIGYKELKNNPQNWTVGWLFELAERIDDPIDSNRTNKPDILTSYLTALYFTCSSLTSVGFGNVSANTNAEKIFSICAMLIGAMMHAVVFGNVTAIIQRMYSRRANYHYKTKDLKDFFRTHHIPKPLKHRMQEHFQATWSVNNGIDTNEILKDFPDELRGEIGLHLHHDILSLPIFEDATQGCLRSISLHTKRAFCAPGDFLSHKGDAVNYVYLLCNGSMEVLKEEMVVAILGKGDLFGADINMDDPVGISCCDVRSLTYCELQCINIRGFVDVLSLYPDFAEKFQKDIRHDLTYNLKDGYEDEESEGETKLHRIITLPSISEDDEESDSDGKNDSPGSPDSNVDGSPTSPFLKKNFRFPLPNGDIKTREKRVAFGTKRHSSFSPKRRSSMKDRRRLNSATDSGKSNDPLSSSIDNLQIEVEGTKTNIKQLEKRITTISNELCSIGGNLKLVVQLLTPNPSLHSESPPSTPYSPYVKPSFSFGSPTSEDIGIESMDNTSLTLGVPSPGYKRHSGDRFRSPLIEKKQLLNNSLAHMFANKDNERNADETSDTVNRFLKLDLRDNLHKGDCVPPISPIPRNNNCGSPTCLSPCLRTSRIMMESPSPLSPILKHSKGPSECASPLSPSSRNSLSTHAFKSHDSGKQSVIVTADRAKENGYISRTTDL</sequence>
<dbReference type="CDD" id="cd00130">
    <property type="entry name" value="PAS"/>
    <property type="match status" value="1"/>
</dbReference>
<keyword evidence="10" id="KW-0406">Ion transport</keyword>
<feature type="domain" description="PAC" evidence="26">
    <location>
        <begin position="83"/>
        <end position="135"/>
    </location>
</feature>
<dbReference type="OrthoDB" id="432483at2759"/>
<evidence type="ECO:0000256" key="9">
    <source>
        <dbReference type="ARBA" id="ARBA00022989"/>
    </source>
</evidence>
<evidence type="ECO:0000313" key="27">
    <source>
        <dbReference type="EMBL" id="VDI51979.1"/>
    </source>
</evidence>
<reference evidence="27" key="1">
    <citation type="submission" date="2018-11" db="EMBL/GenBank/DDBJ databases">
        <authorList>
            <person name="Alioto T."/>
            <person name="Alioto T."/>
        </authorList>
    </citation>
    <scope>NUCLEOTIDE SEQUENCE</scope>
</reference>
<feature type="region of interest" description="Disordered" evidence="22">
    <location>
        <begin position="127"/>
        <end position="153"/>
    </location>
</feature>
<dbReference type="InterPro" id="IPR000014">
    <property type="entry name" value="PAS"/>
</dbReference>
<dbReference type="InterPro" id="IPR018490">
    <property type="entry name" value="cNMP-bd_dom_sf"/>
</dbReference>
<organism evidence="27 28">
    <name type="scientific">Mytilus galloprovincialis</name>
    <name type="common">Mediterranean mussel</name>
    <dbReference type="NCBI Taxonomy" id="29158"/>
    <lineage>
        <taxon>Eukaryota</taxon>
        <taxon>Metazoa</taxon>
        <taxon>Spiralia</taxon>
        <taxon>Lophotrochozoa</taxon>
        <taxon>Mollusca</taxon>
        <taxon>Bivalvia</taxon>
        <taxon>Autobranchia</taxon>
        <taxon>Pteriomorphia</taxon>
        <taxon>Mytilida</taxon>
        <taxon>Mytiloidea</taxon>
        <taxon>Mytilidae</taxon>
        <taxon>Mytilinae</taxon>
        <taxon>Mytilus</taxon>
    </lineage>
</organism>
<dbReference type="PANTHER" id="PTHR10217:SF637">
    <property type="entry name" value="EAG-LIKE K[+] CHANNEL, ISOFORM A"/>
    <property type="match status" value="1"/>
</dbReference>
<keyword evidence="3" id="KW-1003">Cell membrane</keyword>
<dbReference type="FunFam" id="1.10.287.70:FF:000275">
    <property type="entry name" value="Potassium voltage-gated channel subfamily H member 8"/>
    <property type="match status" value="1"/>
</dbReference>
<dbReference type="InterPro" id="IPR035965">
    <property type="entry name" value="PAS-like_dom_sf"/>
</dbReference>
<proteinExistence type="inferred from homology"/>
<dbReference type="Pfam" id="PF13426">
    <property type="entry name" value="PAS_9"/>
    <property type="match status" value="1"/>
</dbReference>
<dbReference type="FunFam" id="1.10.1200.260:FF:000002">
    <property type="entry name" value="Potassium voltage-gated channel subfamily H member 8"/>
    <property type="match status" value="1"/>
</dbReference>
<dbReference type="Pfam" id="PF00027">
    <property type="entry name" value="cNMP_binding"/>
    <property type="match status" value="1"/>
</dbReference>
<comment type="similarity">
    <text evidence="16">Belongs to the potassium channel family. H (Eag) (TC 1.A.1.20) subfamily. Kv12.2/KCNH3 sub-subfamily.</text>
</comment>
<dbReference type="GO" id="GO:0005242">
    <property type="term" value="F:inward rectifier potassium channel activity"/>
    <property type="evidence" value="ECO:0007669"/>
    <property type="project" value="UniProtKB-ARBA"/>
</dbReference>
<protein>
    <recommendedName>
        <fullName evidence="18">Voltage-gated inwardly rectifying potassium channel KCNH3</fullName>
    </recommendedName>
    <alternativeName>
        <fullName evidence="20">Ether-a-go-go-like potassium channel 2</fullName>
    </alternativeName>
    <alternativeName>
        <fullName evidence="19">Potassium voltage-gated channel subfamily H member 3</fullName>
    </alternativeName>
    <alternativeName>
        <fullName evidence="21">Voltage-gated potassium channel subunit Kv12.2</fullName>
    </alternativeName>
</protein>
<dbReference type="InterPro" id="IPR050818">
    <property type="entry name" value="KCNH_animal-type"/>
</dbReference>
<dbReference type="GO" id="GO:0034702">
    <property type="term" value="C:monoatomic ion channel complex"/>
    <property type="evidence" value="ECO:0007669"/>
    <property type="project" value="UniProtKB-KW"/>
</dbReference>
<evidence type="ECO:0000256" key="6">
    <source>
        <dbReference type="ARBA" id="ARBA00022826"/>
    </source>
</evidence>
<dbReference type="EMBL" id="UYJE01007122">
    <property type="protein sequence ID" value="VDI51979.1"/>
    <property type="molecule type" value="Genomic_DNA"/>
</dbReference>
<evidence type="ECO:0000256" key="14">
    <source>
        <dbReference type="ARBA" id="ARBA00034430"/>
    </source>
</evidence>
<keyword evidence="12" id="KW-0325">Glycoprotein</keyword>
<accession>A0A8B6FLA2</accession>
<evidence type="ECO:0000256" key="8">
    <source>
        <dbReference type="ARBA" id="ARBA00022958"/>
    </source>
</evidence>
<dbReference type="PRINTS" id="PR01463">
    <property type="entry name" value="EAGCHANLFMLY"/>
</dbReference>
<keyword evidence="13" id="KW-0407">Ion channel</keyword>
<keyword evidence="28" id="KW-1185">Reference proteome</keyword>
<comment type="catalytic activity">
    <reaction evidence="14">
        <text>K(+)(in) = K(+)(out)</text>
        <dbReference type="Rhea" id="RHEA:29463"/>
        <dbReference type="ChEBI" id="CHEBI:29103"/>
    </reaction>
</comment>
<dbReference type="FunFam" id="2.60.120.10:FF:000061">
    <property type="entry name" value="Potassium voltage-gated channel subfamily H member 3"/>
    <property type="match status" value="1"/>
</dbReference>
<evidence type="ECO:0000256" key="19">
    <source>
        <dbReference type="ARBA" id="ARBA00075971"/>
    </source>
</evidence>
<keyword evidence="5 23" id="KW-0812">Transmembrane</keyword>
<dbReference type="InterPro" id="IPR014710">
    <property type="entry name" value="RmlC-like_jellyroll"/>
</dbReference>
<dbReference type="Gene3D" id="2.60.120.10">
    <property type="entry name" value="Jelly Rolls"/>
    <property type="match status" value="1"/>
</dbReference>
<evidence type="ECO:0000259" key="24">
    <source>
        <dbReference type="PROSITE" id="PS50042"/>
    </source>
</evidence>
<feature type="transmembrane region" description="Helical" evidence="23">
    <location>
        <begin position="425"/>
        <end position="444"/>
    </location>
</feature>
<keyword evidence="4" id="KW-0633">Potassium transport</keyword>
<evidence type="ECO:0000256" key="15">
    <source>
        <dbReference type="ARBA" id="ARBA00053640"/>
    </source>
</evidence>
<evidence type="ECO:0000256" key="17">
    <source>
        <dbReference type="ARBA" id="ARBA00065546"/>
    </source>
</evidence>
<dbReference type="SUPFAM" id="SSF55785">
    <property type="entry name" value="PYP-like sensor domain (PAS domain)"/>
    <property type="match status" value="1"/>
</dbReference>
<dbReference type="PROSITE" id="PS50042">
    <property type="entry name" value="CNMP_BINDING_3"/>
    <property type="match status" value="1"/>
</dbReference>
<dbReference type="PROSITE" id="PS50113">
    <property type="entry name" value="PAC"/>
    <property type="match status" value="1"/>
</dbReference>
<feature type="non-terminal residue" evidence="27">
    <location>
        <position position="1047"/>
    </location>
</feature>
<keyword evidence="6" id="KW-0631">Potassium channel</keyword>
<comment type="subunit">
    <text evidence="17">The potassium channel is probably composed of a homo- or heterotetrameric complex of pore-forming alpha subunits that can associate with modulating beta subunits. Interacts with KCNE1 and KCNE3; these interactions regulate KCNH3 trafficking to the plasma membrane and its subsequent voltage-gated potassium channel activity.</text>
</comment>
<feature type="transmembrane region" description="Helical" evidence="23">
    <location>
        <begin position="311"/>
        <end position="330"/>
    </location>
</feature>
<evidence type="ECO:0000259" key="26">
    <source>
        <dbReference type="PROSITE" id="PS50113"/>
    </source>
</evidence>
<keyword evidence="11 23" id="KW-0472">Membrane</keyword>
<feature type="compositionally biased region" description="Low complexity" evidence="22">
    <location>
        <begin position="1003"/>
        <end position="1014"/>
    </location>
</feature>
<dbReference type="InterPro" id="IPR001610">
    <property type="entry name" value="PAC"/>
</dbReference>
<feature type="domain" description="PAS" evidence="25">
    <location>
        <begin position="32"/>
        <end position="80"/>
    </location>
</feature>
<dbReference type="InterPro" id="IPR005821">
    <property type="entry name" value="Ion_trans_dom"/>
</dbReference>
<keyword evidence="9 23" id="KW-1133">Transmembrane helix</keyword>
<evidence type="ECO:0000256" key="13">
    <source>
        <dbReference type="ARBA" id="ARBA00023303"/>
    </source>
</evidence>
<feature type="transmembrane region" description="Helical" evidence="23">
    <location>
        <begin position="228"/>
        <end position="251"/>
    </location>
</feature>
<evidence type="ECO:0000256" key="21">
    <source>
        <dbReference type="ARBA" id="ARBA00082966"/>
    </source>
</evidence>
<evidence type="ECO:0000259" key="25">
    <source>
        <dbReference type="PROSITE" id="PS50112"/>
    </source>
</evidence>
<dbReference type="GO" id="GO:0042391">
    <property type="term" value="P:regulation of membrane potential"/>
    <property type="evidence" value="ECO:0007669"/>
    <property type="project" value="TreeGrafter"/>
</dbReference>
<feature type="transmembrane region" description="Helical" evidence="23">
    <location>
        <begin position="456"/>
        <end position="480"/>
    </location>
</feature>
<dbReference type="InterPro" id="IPR003967">
    <property type="entry name" value="K_chnl_volt-dep_ERG"/>
</dbReference>
<evidence type="ECO:0000256" key="10">
    <source>
        <dbReference type="ARBA" id="ARBA00023065"/>
    </source>
</evidence>
<dbReference type="InterPro" id="IPR003938">
    <property type="entry name" value="K_chnl_volt-dep_EAG/ELK/ERG"/>
</dbReference>
<feature type="region of interest" description="Disordered" evidence="22">
    <location>
        <begin position="993"/>
        <end position="1025"/>
    </location>
</feature>
<evidence type="ECO:0000256" key="2">
    <source>
        <dbReference type="ARBA" id="ARBA00022448"/>
    </source>
</evidence>
<keyword evidence="8" id="KW-0630">Potassium</keyword>
<dbReference type="PANTHER" id="PTHR10217">
    <property type="entry name" value="VOLTAGE AND LIGAND GATED POTASSIUM CHANNEL"/>
    <property type="match status" value="1"/>
</dbReference>
<gene>
    <name evidence="27" type="ORF">MGAL_10B034119</name>
</gene>
<evidence type="ECO:0000256" key="3">
    <source>
        <dbReference type="ARBA" id="ARBA00022475"/>
    </source>
</evidence>
<dbReference type="PROSITE" id="PS50112">
    <property type="entry name" value="PAS"/>
    <property type="match status" value="1"/>
</dbReference>
<evidence type="ECO:0000313" key="28">
    <source>
        <dbReference type="Proteomes" id="UP000596742"/>
    </source>
</evidence>
<keyword evidence="7" id="KW-0851">Voltage-gated channel</keyword>
<feature type="compositionally biased region" description="Polar residues" evidence="22">
    <location>
        <begin position="781"/>
        <end position="798"/>
    </location>
</feature>
<evidence type="ECO:0000256" key="16">
    <source>
        <dbReference type="ARBA" id="ARBA00060723"/>
    </source>
</evidence>
<feature type="transmembrane region" description="Helical" evidence="23">
    <location>
        <begin position="360"/>
        <end position="386"/>
    </location>
</feature>
<dbReference type="FunFam" id="3.30.450.20:FF:000001">
    <property type="entry name" value="Potassium voltage-gated channel subfamily H member 7"/>
    <property type="match status" value="1"/>
</dbReference>
<feature type="transmembrane region" description="Helical" evidence="23">
    <location>
        <begin position="271"/>
        <end position="290"/>
    </location>
</feature>
<dbReference type="PRINTS" id="PR01470">
    <property type="entry name" value="ERGCHANNEL"/>
</dbReference>